<reference evidence="7" key="1">
    <citation type="journal article" date="2014" name="Int. J. Syst. Evol. Microbiol.">
        <title>Complete genome of a new Firmicutes species belonging to the dominant human colonic microbiota ('Ruminococcus bicirculans') reveals two chromosomes and a selective capacity to utilize plant glucans.</title>
        <authorList>
            <consortium name="NISC Comparative Sequencing Program"/>
            <person name="Wegmann U."/>
            <person name="Louis P."/>
            <person name="Goesmann A."/>
            <person name="Henrissat B."/>
            <person name="Duncan S.H."/>
            <person name="Flint H.J."/>
        </authorList>
    </citation>
    <scope>NUCLEOTIDE SEQUENCE</scope>
    <source>
        <strain evidence="7">NBRC 103855</strain>
    </source>
</reference>
<feature type="transmembrane region" description="Helical" evidence="5">
    <location>
        <begin position="187"/>
        <end position="206"/>
    </location>
</feature>
<evidence type="ECO:0000256" key="3">
    <source>
        <dbReference type="ARBA" id="ARBA00022989"/>
    </source>
</evidence>
<dbReference type="EMBL" id="BSNG01000001">
    <property type="protein sequence ID" value="GLQ09189.1"/>
    <property type="molecule type" value="Genomic_DNA"/>
</dbReference>
<comment type="subcellular location">
    <subcellularLocation>
        <location evidence="1">Membrane</location>
        <topology evidence="1">Multi-pass membrane protein</topology>
    </subcellularLocation>
</comment>
<dbReference type="PANTHER" id="PTHR37422:SF13">
    <property type="entry name" value="LIPOPOLYSACCHARIDE BIOSYNTHESIS PROTEIN PA4999-RELATED"/>
    <property type="match status" value="1"/>
</dbReference>
<evidence type="ECO:0000256" key="5">
    <source>
        <dbReference type="SAM" id="Phobius"/>
    </source>
</evidence>
<sequence>MIRAYNAAFPVLVFLLIAWPKYWLFPTPLGIAISPFSVLTLAMLAIFVFSLSEVRIRSHVASTISRHRPAFLLYLVWILWRLFCDIFGQTPQESIAITLRSVIYGESILLLGLIALPRPTTRRTIPFALLLALVVATLVGLYEWSVERTFADILGINFSGLGAEAVVSASRQVTAFYRDGAYRAASLFSHSIVFAQYSGAMAPLALHMCRFGRGIMRLLGVAALCCIPVALLIAGARSGIVVLIAALGTYAFLTLLGGKATPKRLFISLAGLGLAVLLLAAPLQGLLDLLIRGDTVAEQMSTNVRAEMLSNGLRALEERPLTGYGDGRSPDIAGLIGRHNIRTIDNFYLSAAVDFGLIGLALLLGLLVAAIATMAAGIGNALSAVERNLQSAYLATAVAILVGQTVLTIPDNMAIIYLLLGLAATRASSSPATVS</sequence>
<protein>
    <recommendedName>
        <fullName evidence="6">O-antigen ligase-related domain-containing protein</fullName>
    </recommendedName>
</protein>
<evidence type="ECO:0000256" key="1">
    <source>
        <dbReference type="ARBA" id="ARBA00004141"/>
    </source>
</evidence>
<feature type="transmembrane region" description="Helical" evidence="5">
    <location>
        <begin position="391"/>
        <end position="409"/>
    </location>
</feature>
<comment type="caution">
    <text evidence="7">The sequence shown here is derived from an EMBL/GenBank/DDBJ whole genome shotgun (WGS) entry which is preliminary data.</text>
</comment>
<feature type="transmembrane region" description="Helical" evidence="5">
    <location>
        <begin position="355"/>
        <end position="379"/>
    </location>
</feature>
<reference evidence="7" key="2">
    <citation type="submission" date="2023-01" db="EMBL/GenBank/DDBJ databases">
        <title>Draft genome sequence of Devosia yakushimensis strain NBRC 103855.</title>
        <authorList>
            <person name="Sun Q."/>
            <person name="Mori K."/>
        </authorList>
    </citation>
    <scope>NUCLEOTIDE SEQUENCE</scope>
    <source>
        <strain evidence="7">NBRC 103855</strain>
    </source>
</reference>
<name>A0ABQ5UDD7_9HYPH</name>
<keyword evidence="4 5" id="KW-0472">Membrane</keyword>
<feature type="transmembrane region" description="Helical" evidence="5">
    <location>
        <begin position="7"/>
        <end position="25"/>
    </location>
</feature>
<feature type="transmembrane region" description="Helical" evidence="5">
    <location>
        <begin position="94"/>
        <end position="115"/>
    </location>
</feature>
<evidence type="ECO:0000313" key="7">
    <source>
        <dbReference type="EMBL" id="GLQ09189.1"/>
    </source>
</evidence>
<feature type="transmembrane region" description="Helical" evidence="5">
    <location>
        <begin position="218"/>
        <end position="234"/>
    </location>
</feature>
<dbReference type="InterPro" id="IPR007016">
    <property type="entry name" value="O-antigen_ligase-rel_domated"/>
</dbReference>
<proteinExistence type="predicted"/>
<dbReference type="PANTHER" id="PTHR37422">
    <property type="entry name" value="TEICHURONIC ACID BIOSYNTHESIS PROTEIN TUAE"/>
    <property type="match status" value="1"/>
</dbReference>
<dbReference type="Proteomes" id="UP001161406">
    <property type="component" value="Unassembled WGS sequence"/>
</dbReference>
<feature type="transmembrane region" description="Helical" evidence="5">
    <location>
        <begin position="31"/>
        <end position="51"/>
    </location>
</feature>
<evidence type="ECO:0000259" key="6">
    <source>
        <dbReference type="Pfam" id="PF04932"/>
    </source>
</evidence>
<gene>
    <name evidence="7" type="ORF">GCM10007913_11210</name>
</gene>
<organism evidence="7 8">
    <name type="scientific">Devosia yakushimensis</name>
    <dbReference type="NCBI Taxonomy" id="470028"/>
    <lineage>
        <taxon>Bacteria</taxon>
        <taxon>Pseudomonadati</taxon>
        <taxon>Pseudomonadota</taxon>
        <taxon>Alphaproteobacteria</taxon>
        <taxon>Hyphomicrobiales</taxon>
        <taxon>Devosiaceae</taxon>
        <taxon>Devosia</taxon>
    </lineage>
</organism>
<feature type="transmembrane region" description="Helical" evidence="5">
    <location>
        <begin position="71"/>
        <end position="88"/>
    </location>
</feature>
<accession>A0ABQ5UDD7</accession>
<keyword evidence="8" id="KW-1185">Reference proteome</keyword>
<feature type="transmembrane region" description="Helical" evidence="5">
    <location>
        <begin position="127"/>
        <end position="145"/>
    </location>
</feature>
<dbReference type="Pfam" id="PF04932">
    <property type="entry name" value="Wzy_C"/>
    <property type="match status" value="1"/>
</dbReference>
<evidence type="ECO:0000256" key="2">
    <source>
        <dbReference type="ARBA" id="ARBA00022692"/>
    </source>
</evidence>
<keyword evidence="2 5" id="KW-0812">Transmembrane</keyword>
<feature type="domain" description="O-antigen ligase-related" evidence="6">
    <location>
        <begin position="224"/>
        <end position="364"/>
    </location>
</feature>
<feature type="transmembrane region" description="Helical" evidence="5">
    <location>
        <begin position="240"/>
        <end position="258"/>
    </location>
</feature>
<keyword evidence="3 5" id="KW-1133">Transmembrane helix</keyword>
<evidence type="ECO:0000313" key="8">
    <source>
        <dbReference type="Proteomes" id="UP001161406"/>
    </source>
</evidence>
<dbReference type="RefSeq" id="WP_284388737.1">
    <property type="nucleotide sequence ID" value="NZ_BSNG01000001.1"/>
</dbReference>
<feature type="transmembrane region" description="Helical" evidence="5">
    <location>
        <begin position="265"/>
        <end position="283"/>
    </location>
</feature>
<dbReference type="InterPro" id="IPR051533">
    <property type="entry name" value="WaaL-like"/>
</dbReference>
<evidence type="ECO:0000256" key="4">
    <source>
        <dbReference type="ARBA" id="ARBA00023136"/>
    </source>
</evidence>